<evidence type="ECO:0000313" key="7">
    <source>
        <dbReference type="EMBL" id="KAG8465805.1"/>
    </source>
</evidence>
<dbReference type="Gene3D" id="1.10.1040.10">
    <property type="entry name" value="N-(1-d-carboxylethyl)-l-norvaline Dehydrogenase, domain 2"/>
    <property type="match status" value="1"/>
</dbReference>
<dbReference type="SUPFAM" id="SSF51735">
    <property type="entry name" value="NAD(P)-binding Rossmann-fold domains"/>
    <property type="match status" value="1"/>
</dbReference>
<reference evidence="7" key="1">
    <citation type="submission" date="2021-05" db="EMBL/GenBank/DDBJ databases">
        <title>The genome of the haptophyte Pavlova lutheri (Diacronema luteri, Pavlovales) - a model for lipid biosynthesis in eukaryotic algae.</title>
        <authorList>
            <person name="Hulatt C.J."/>
            <person name="Posewitz M.C."/>
        </authorList>
    </citation>
    <scope>NUCLEOTIDE SEQUENCE</scope>
    <source>
        <strain evidence="7">NIVA-4/92</strain>
    </source>
</reference>
<evidence type="ECO:0000256" key="4">
    <source>
        <dbReference type="ARBA" id="ARBA00047733"/>
    </source>
</evidence>
<dbReference type="SUPFAM" id="SSF48179">
    <property type="entry name" value="6-phosphogluconate dehydrogenase C-terminal domain-like"/>
    <property type="match status" value="1"/>
</dbReference>
<dbReference type="PRINTS" id="PR00084">
    <property type="entry name" value="MTLDHDRGNASE"/>
</dbReference>
<gene>
    <name evidence="7" type="ORF">KFE25_005375</name>
</gene>
<comment type="caution">
    <text evidence="7">The sequence shown here is derived from an EMBL/GenBank/DDBJ whole genome shotgun (WGS) entry which is preliminary data.</text>
</comment>
<evidence type="ECO:0000256" key="2">
    <source>
        <dbReference type="ARBA" id="ARBA00023002"/>
    </source>
</evidence>
<dbReference type="EC" id="1.1.1.67" evidence="3"/>
<dbReference type="OMA" id="IVASWAR"/>
<dbReference type="EMBL" id="JAGTXO010000009">
    <property type="protein sequence ID" value="KAG8465805.1"/>
    <property type="molecule type" value="Genomic_DNA"/>
</dbReference>
<proteinExistence type="inferred from homology"/>
<evidence type="ECO:0000256" key="3">
    <source>
        <dbReference type="ARBA" id="ARBA00038970"/>
    </source>
</evidence>
<evidence type="ECO:0000259" key="6">
    <source>
        <dbReference type="Pfam" id="PF08125"/>
    </source>
</evidence>
<dbReference type="InterPro" id="IPR050988">
    <property type="entry name" value="Mannitol_DH/Oxidoreductase"/>
</dbReference>
<feature type="domain" description="Mannitol dehydrogenase C-terminal" evidence="6">
    <location>
        <begin position="296"/>
        <end position="500"/>
    </location>
</feature>
<dbReference type="PANTHER" id="PTHR43362">
    <property type="entry name" value="MANNITOL DEHYDROGENASE DSF1-RELATED"/>
    <property type="match status" value="1"/>
</dbReference>
<dbReference type="OrthoDB" id="2016955at2759"/>
<dbReference type="Pfam" id="PF08125">
    <property type="entry name" value="Mannitol_dh_C"/>
    <property type="match status" value="1"/>
</dbReference>
<dbReference type="InterPro" id="IPR000669">
    <property type="entry name" value="Mannitol_DH"/>
</dbReference>
<protein>
    <recommendedName>
        <fullName evidence="3">mannitol 2-dehydrogenase</fullName>
        <ecNumber evidence="3">1.1.1.67</ecNumber>
    </recommendedName>
</protein>
<keyword evidence="2" id="KW-0560">Oxidoreductase</keyword>
<comment type="similarity">
    <text evidence="1">Belongs to the mannitol dehydrogenase family.</text>
</comment>
<evidence type="ECO:0000259" key="5">
    <source>
        <dbReference type="Pfam" id="PF01232"/>
    </source>
</evidence>
<evidence type="ECO:0000256" key="1">
    <source>
        <dbReference type="ARBA" id="ARBA00006541"/>
    </source>
</evidence>
<dbReference type="InterPro" id="IPR013131">
    <property type="entry name" value="Mannitol_DH_N"/>
</dbReference>
<dbReference type="InterPro" id="IPR036291">
    <property type="entry name" value="NAD(P)-bd_dom_sf"/>
</dbReference>
<dbReference type="InterPro" id="IPR013118">
    <property type="entry name" value="Mannitol_DH_C"/>
</dbReference>
<dbReference type="GO" id="GO:0050086">
    <property type="term" value="F:mannitol 2-dehydrogenase activity"/>
    <property type="evidence" value="ECO:0007669"/>
    <property type="project" value="UniProtKB-EC"/>
</dbReference>
<sequence>MRLSEATLAEAPALPAIEYARGDLRPGIVHLGLGAFFRAHGLVYTHRALSHAPADEAAKWGVVGVSMRSATMAEMIGPQDGLYTVHERATGADPVVVLVGCLLRCVVHARAPSAVLDLLASADVRIVSLTVTEKGYCYDPASRALDLANVDVIHDLDPANARAPRSAVGLLVLALRARRAAGVPPFTCLSCDNLPHNGRTLRGLCVAFARALEPASDLARWIGELVPFPCTMVDCIVPAVQPADVDAAAAPDGPLRGVRDEAMVMCEPFRQWAVEDAFGPLGRPPWELAGAQLVADVAQHEALKLRVLNACHSTLAYVGTLCGFETIAHAMREPALAKLVAALVELDVLPALEPPAGVDVHEYARSTFSRFRNELLGHRTEQIAMDGSQKLPQRLLATARARLARADAEPCTASAEPALRVLPLAVGAWMAHSTRLDADGQHVPVRDPLASKFAAIATASTREPRTIAARMLALREVFGDDALAADDTRFARPVAQQLAALMEARTPERVLAHVRAFADALPDATLLAPGA</sequence>
<evidence type="ECO:0000313" key="8">
    <source>
        <dbReference type="Proteomes" id="UP000751190"/>
    </source>
</evidence>
<keyword evidence="8" id="KW-1185">Reference proteome</keyword>
<dbReference type="Gene3D" id="3.40.50.720">
    <property type="entry name" value="NAD(P)-binding Rossmann-like Domain"/>
    <property type="match status" value="1"/>
</dbReference>
<dbReference type="AlphaFoldDB" id="A0A8J5XUS7"/>
<dbReference type="PANTHER" id="PTHR43362:SF1">
    <property type="entry name" value="MANNITOL DEHYDROGENASE 2-RELATED"/>
    <property type="match status" value="1"/>
</dbReference>
<organism evidence="7 8">
    <name type="scientific">Diacronema lutheri</name>
    <name type="common">Unicellular marine alga</name>
    <name type="synonym">Monochrysis lutheri</name>
    <dbReference type="NCBI Taxonomy" id="2081491"/>
    <lineage>
        <taxon>Eukaryota</taxon>
        <taxon>Haptista</taxon>
        <taxon>Haptophyta</taxon>
        <taxon>Pavlovophyceae</taxon>
        <taxon>Pavlovales</taxon>
        <taxon>Pavlovaceae</taxon>
        <taxon>Diacronema</taxon>
    </lineage>
</organism>
<dbReference type="Pfam" id="PF01232">
    <property type="entry name" value="Mannitol_dh"/>
    <property type="match status" value="1"/>
</dbReference>
<comment type="catalytic activity">
    <reaction evidence="4">
        <text>D-mannitol + NAD(+) = D-fructose + NADH + H(+)</text>
        <dbReference type="Rhea" id="RHEA:12084"/>
        <dbReference type="ChEBI" id="CHEBI:15378"/>
        <dbReference type="ChEBI" id="CHEBI:16899"/>
        <dbReference type="ChEBI" id="CHEBI:37721"/>
        <dbReference type="ChEBI" id="CHEBI:57540"/>
        <dbReference type="ChEBI" id="CHEBI:57945"/>
        <dbReference type="EC" id="1.1.1.67"/>
    </reaction>
</comment>
<dbReference type="Proteomes" id="UP000751190">
    <property type="component" value="Unassembled WGS sequence"/>
</dbReference>
<feature type="domain" description="Mannitol dehydrogenase N-terminal" evidence="5">
    <location>
        <begin position="27"/>
        <end position="287"/>
    </location>
</feature>
<dbReference type="InterPro" id="IPR013328">
    <property type="entry name" value="6PGD_dom2"/>
</dbReference>
<accession>A0A8J5XUS7</accession>
<dbReference type="InterPro" id="IPR008927">
    <property type="entry name" value="6-PGluconate_DH-like_C_sf"/>
</dbReference>
<name>A0A8J5XUS7_DIALT</name>